<dbReference type="Gene3D" id="3.40.50.12370">
    <property type="match status" value="1"/>
</dbReference>
<protein>
    <submittedName>
        <fullName evidence="6">Universal stress protein</fullName>
    </submittedName>
</protein>
<proteinExistence type="inferred from homology"/>
<evidence type="ECO:0000256" key="1">
    <source>
        <dbReference type="ARBA" id="ARBA00004496"/>
    </source>
</evidence>
<feature type="domain" description="UspA" evidence="5">
    <location>
        <begin position="5"/>
        <end position="142"/>
    </location>
</feature>
<evidence type="ECO:0000256" key="4">
    <source>
        <dbReference type="ARBA" id="ARBA00037131"/>
    </source>
</evidence>
<dbReference type="GO" id="GO:0005737">
    <property type="term" value="C:cytoplasm"/>
    <property type="evidence" value="ECO:0007669"/>
    <property type="project" value="UniProtKB-SubCell"/>
</dbReference>
<evidence type="ECO:0000313" key="7">
    <source>
        <dbReference type="Proteomes" id="UP001170717"/>
    </source>
</evidence>
<dbReference type="EMBL" id="JAUOQI010000002">
    <property type="protein sequence ID" value="MDO6576338.1"/>
    <property type="molecule type" value="Genomic_DNA"/>
</dbReference>
<dbReference type="Proteomes" id="UP001170717">
    <property type="component" value="Unassembled WGS sequence"/>
</dbReference>
<keyword evidence="3" id="KW-0963">Cytoplasm</keyword>
<feature type="domain" description="UspA" evidence="5">
    <location>
        <begin position="178"/>
        <end position="311"/>
    </location>
</feature>
<dbReference type="PANTHER" id="PTHR47892">
    <property type="entry name" value="UNIVERSAL STRESS PROTEIN E"/>
    <property type="match status" value="1"/>
</dbReference>
<comment type="subcellular location">
    <subcellularLocation>
        <location evidence="1">Cytoplasm</location>
    </subcellularLocation>
</comment>
<reference evidence="6" key="1">
    <citation type="submission" date="2023-07" db="EMBL/GenBank/DDBJ databases">
        <title>Genome content predicts the carbon catabolic preferences of heterotrophic bacteria.</title>
        <authorList>
            <person name="Gralka M."/>
        </authorList>
    </citation>
    <scope>NUCLEOTIDE SEQUENCE</scope>
    <source>
        <strain evidence="6">F2M12</strain>
    </source>
</reference>
<gene>
    <name evidence="6" type="ORF">Q4527_03005</name>
</gene>
<accession>A0AAW7Z1H4</accession>
<evidence type="ECO:0000313" key="6">
    <source>
        <dbReference type="EMBL" id="MDO6576338.1"/>
    </source>
</evidence>
<evidence type="ECO:0000259" key="5">
    <source>
        <dbReference type="Pfam" id="PF00582"/>
    </source>
</evidence>
<organism evidence="6 7">
    <name type="scientific">Alteromonas stellipolaris</name>
    <dbReference type="NCBI Taxonomy" id="233316"/>
    <lineage>
        <taxon>Bacteria</taxon>
        <taxon>Pseudomonadati</taxon>
        <taxon>Pseudomonadota</taxon>
        <taxon>Gammaproteobacteria</taxon>
        <taxon>Alteromonadales</taxon>
        <taxon>Alteromonadaceae</taxon>
        <taxon>Alteromonas/Salinimonas group</taxon>
        <taxon>Alteromonas</taxon>
    </lineage>
</organism>
<dbReference type="InterPro" id="IPR006016">
    <property type="entry name" value="UspA"/>
</dbReference>
<dbReference type="RefSeq" id="WP_282145425.1">
    <property type="nucleotide sequence ID" value="NZ_CANLMS010000002.1"/>
</dbReference>
<evidence type="ECO:0000256" key="3">
    <source>
        <dbReference type="ARBA" id="ARBA00022490"/>
    </source>
</evidence>
<evidence type="ECO:0000256" key="2">
    <source>
        <dbReference type="ARBA" id="ARBA00008791"/>
    </source>
</evidence>
<dbReference type="Pfam" id="PF00582">
    <property type="entry name" value="Usp"/>
    <property type="match status" value="2"/>
</dbReference>
<dbReference type="AlphaFoldDB" id="A0AAW7Z1H4"/>
<comment type="caution">
    <text evidence="6">The sequence shown here is derived from an EMBL/GenBank/DDBJ whole genome shotgun (WGS) entry which is preliminary data.</text>
</comment>
<comment type="function">
    <text evidence="4">Required for resistance to DNA-damaging agents.</text>
</comment>
<dbReference type="PANTHER" id="PTHR47892:SF1">
    <property type="entry name" value="UNIVERSAL STRESS PROTEIN E"/>
    <property type="match status" value="1"/>
</dbReference>
<dbReference type="SUPFAM" id="SSF52402">
    <property type="entry name" value="Adenine nucleotide alpha hydrolases-like"/>
    <property type="match status" value="2"/>
</dbReference>
<comment type="similarity">
    <text evidence="2">Belongs to the universal stress protein A family.</text>
</comment>
<name>A0AAW7Z1H4_9ALTE</name>
<sequence>MDSHFTNILCVLSDSHRQDDVVAQAIHIAKSNQASLTIMLTLEALPPNANMVMESFAYIDSHQSMESQAKHWLSEQEETWSKEYPVQTVVKIGHPLIDIVTDVLRHNYDLVIKRSEEGFLDRLFGGLDIRLFRKCPCPVWVLSKKNRSQYKNVVAALDLNYHYPKHEISIRKKLNLDILRHAARIAMLEFAQLHIVHVFDAVPENIVRDGFISVDNDQMETDLAKIHDERELALESLLSELESELAPDIIDFLQPERHIVHGYPRREIAATTKSLNTDVIVMGTVARIGVPGFIMGGTAEETIQQLNCAVVGIKPEGFDSPIKLDESEQAEE</sequence>